<reference evidence="1 2" key="1">
    <citation type="submission" date="2017-01" db="EMBL/GenBank/DDBJ databases">
        <authorList>
            <person name="Mah S.A."/>
            <person name="Swanson W.J."/>
            <person name="Moy G.W."/>
            <person name="Vacquier V.D."/>
        </authorList>
    </citation>
    <scope>NUCLEOTIDE SEQUENCE [LARGE SCALE GENOMIC DNA]</scope>
    <source>
        <strain evidence="1 2">GSMNP</strain>
    </source>
</reference>
<name>A0A1R1Y4Y4_9FUNG</name>
<gene>
    <name evidence="1" type="ORF">AYI70_g3109</name>
</gene>
<dbReference type="EMBL" id="LSSN01000853">
    <property type="protein sequence ID" value="OMJ22047.1"/>
    <property type="molecule type" value="Genomic_DNA"/>
</dbReference>
<protein>
    <submittedName>
        <fullName evidence="1">Uncharacterized protein</fullName>
    </submittedName>
</protein>
<dbReference type="InterPro" id="IPR036873">
    <property type="entry name" value="Rhodanese-like_dom_sf"/>
</dbReference>
<proteinExistence type="predicted"/>
<dbReference type="AlphaFoldDB" id="A0A1R1Y4Y4"/>
<evidence type="ECO:0000313" key="2">
    <source>
        <dbReference type="Proteomes" id="UP000187283"/>
    </source>
</evidence>
<organism evidence="1 2">
    <name type="scientific">Smittium culicis</name>
    <dbReference type="NCBI Taxonomy" id="133412"/>
    <lineage>
        <taxon>Eukaryota</taxon>
        <taxon>Fungi</taxon>
        <taxon>Fungi incertae sedis</taxon>
        <taxon>Zoopagomycota</taxon>
        <taxon>Kickxellomycotina</taxon>
        <taxon>Harpellomycetes</taxon>
        <taxon>Harpellales</taxon>
        <taxon>Legeriomycetaceae</taxon>
        <taxon>Smittium</taxon>
    </lineage>
</organism>
<evidence type="ECO:0000313" key="1">
    <source>
        <dbReference type="EMBL" id="OMJ22047.1"/>
    </source>
</evidence>
<accession>A0A1R1Y4Y4</accession>
<keyword evidence="2" id="KW-1185">Reference proteome</keyword>
<sequence length="120" mass="13306">MRAVTLSEYIDDMRGHKSIRRCILDMRPHVDYLELHLAGSISMDAGQLYERLYELPTKNCALGIVVAAGRRRYIVGPSAAAATEAADTLPNRCGTERRAFRAGARLQRVVCAEPGACYEH</sequence>
<dbReference type="Proteomes" id="UP000187283">
    <property type="component" value="Unassembled WGS sequence"/>
</dbReference>
<dbReference type="SUPFAM" id="SSF52821">
    <property type="entry name" value="Rhodanese/Cell cycle control phosphatase"/>
    <property type="match status" value="1"/>
</dbReference>
<comment type="caution">
    <text evidence="1">The sequence shown here is derived from an EMBL/GenBank/DDBJ whole genome shotgun (WGS) entry which is preliminary data.</text>
</comment>